<evidence type="ECO:0000313" key="8">
    <source>
        <dbReference type="EMBL" id="KAA9162401.1"/>
    </source>
</evidence>
<dbReference type="SMART" id="SM00919">
    <property type="entry name" value="Malic_M"/>
    <property type="match status" value="1"/>
</dbReference>
<dbReference type="InterPro" id="IPR036291">
    <property type="entry name" value="NAD(P)-bd_dom_sf"/>
</dbReference>
<reference evidence="8" key="1">
    <citation type="submission" date="2019-09" db="EMBL/GenBank/DDBJ databases">
        <authorList>
            <person name="Teo W.F.A."/>
            <person name="Duangmal K."/>
        </authorList>
    </citation>
    <scope>NUCLEOTIDE SEQUENCE [LARGE SCALE GENOMIC DNA]</scope>
    <source>
        <strain evidence="8">K81G1</strain>
    </source>
</reference>
<evidence type="ECO:0000256" key="1">
    <source>
        <dbReference type="ARBA" id="ARBA00008785"/>
    </source>
</evidence>
<feature type="binding site" evidence="4">
    <location>
        <position position="289"/>
    </location>
    <ligand>
        <name>(S)-malate</name>
        <dbReference type="ChEBI" id="CHEBI:15589"/>
    </ligand>
</feature>
<dbReference type="Pfam" id="PF03949">
    <property type="entry name" value="Malic_M"/>
    <property type="match status" value="1"/>
</dbReference>
<dbReference type="GO" id="GO:0016616">
    <property type="term" value="F:oxidoreductase activity, acting on the CH-OH group of donors, NAD or NADP as acceptor"/>
    <property type="evidence" value="ECO:0007669"/>
    <property type="project" value="InterPro"/>
</dbReference>
<protein>
    <submittedName>
        <fullName evidence="8">NADP-dependent malic enzyme</fullName>
    </submittedName>
</protein>
<feature type="active site" description="Proton acceptor" evidence="3">
    <location>
        <position position="96"/>
    </location>
</feature>
<dbReference type="Proteomes" id="UP000319769">
    <property type="component" value="Unassembled WGS sequence"/>
</dbReference>
<feature type="domain" description="Malic enzyme N-terminal" evidence="7">
    <location>
        <begin position="20"/>
        <end position="153"/>
    </location>
</feature>
<feature type="active site" description="Proton donor" evidence="3">
    <location>
        <position position="41"/>
    </location>
</feature>
<feature type="binding site" evidence="5">
    <location>
        <position position="139"/>
    </location>
    <ligand>
        <name>a divalent metal cation</name>
        <dbReference type="ChEBI" id="CHEBI:60240"/>
    </ligand>
</feature>
<evidence type="ECO:0000259" key="7">
    <source>
        <dbReference type="SMART" id="SM01274"/>
    </source>
</evidence>
<dbReference type="PANTHER" id="PTHR43237">
    <property type="entry name" value="NADP-DEPENDENT MALIC ENZYME"/>
    <property type="match status" value="1"/>
</dbReference>
<gene>
    <name evidence="8" type="ORF">FPZ12_011985</name>
</gene>
<dbReference type="InterPro" id="IPR045213">
    <property type="entry name" value="Malic_NAD-bd_bact_type"/>
</dbReference>
<comment type="similarity">
    <text evidence="1">Belongs to the malic enzymes family.</text>
</comment>
<dbReference type="CDD" id="cd05311">
    <property type="entry name" value="NAD_bind_2_malic_enz"/>
    <property type="match status" value="1"/>
</dbReference>
<dbReference type="Gene3D" id="3.40.50.720">
    <property type="entry name" value="NAD(P)-binding Rossmann-like Domain"/>
    <property type="match status" value="1"/>
</dbReference>
<dbReference type="Pfam" id="PF00390">
    <property type="entry name" value="malic"/>
    <property type="match status" value="1"/>
</dbReference>
<dbReference type="EMBL" id="VMNW02000013">
    <property type="protein sequence ID" value="KAA9162401.1"/>
    <property type="molecule type" value="Genomic_DNA"/>
</dbReference>
<evidence type="ECO:0000256" key="3">
    <source>
        <dbReference type="PIRSR" id="PIRSR000106-1"/>
    </source>
</evidence>
<dbReference type="GO" id="GO:0051287">
    <property type="term" value="F:NAD binding"/>
    <property type="evidence" value="ECO:0007669"/>
    <property type="project" value="InterPro"/>
</dbReference>
<comment type="cofactor">
    <cofactor evidence="5">
        <name>Mg(2+)</name>
        <dbReference type="ChEBI" id="CHEBI:18420"/>
    </cofactor>
    <cofactor evidence="5">
        <name>Mn(2+)</name>
        <dbReference type="ChEBI" id="CHEBI:29035"/>
    </cofactor>
    <text evidence="5">Divalent metal cations. Prefers magnesium or manganese.</text>
</comment>
<keyword evidence="9" id="KW-1185">Reference proteome</keyword>
<dbReference type="InterPro" id="IPR001891">
    <property type="entry name" value="Malic_OxRdtase"/>
</dbReference>
<feature type="binding site" evidence="5">
    <location>
        <position position="138"/>
    </location>
    <ligand>
        <name>a divalent metal cation</name>
        <dbReference type="ChEBI" id="CHEBI:60240"/>
    </ligand>
</feature>
<sequence length="391" mass="40286">MQDQDTSPVTDDEIFGGHEGGKLSVAAARPISRPRDLSIAYTPGVAKVSRAIAEQASLAQRYTWADRLVVVVSDGTAVLGLGDIGASASLPVMEGKSVLFKTFGGLDSIPLVLDTTDVDEIVETLVRLRPSYGAVNLEDISAPRCFELEDKLKQVLDCPVMHDDQHGTAIVTLAALRGANLVLGRDIADQRVVISGAGAAGVACARILQEAGIGDVTLLDSKGIIHRGRAGLNPIKEQLAASTNAAGLQGGLAEALRGADVFLGLSGSTIEAELLGEMAEDPIVFALSNPDPEVHPDDAAKHAAIVATGRSDFPNQINNVLAFPGVFRGALDAGARAITEGMKLAAAEAIVAVAQDDLGPDRIVPSPLDPRVAPEVAAAVAKAAVEDGVAG</sequence>
<feature type="binding site" evidence="5">
    <location>
        <position position="164"/>
    </location>
    <ligand>
        <name>a divalent metal cation</name>
        <dbReference type="ChEBI" id="CHEBI:60240"/>
    </ligand>
</feature>
<evidence type="ECO:0000259" key="6">
    <source>
        <dbReference type="SMART" id="SM00919"/>
    </source>
</evidence>
<evidence type="ECO:0000256" key="5">
    <source>
        <dbReference type="PIRSR" id="PIRSR000106-3"/>
    </source>
</evidence>
<feature type="binding site" evidence="4">
    <location>
        <position position="318"/>
    </location>
    <ligand>
        <name>(S)-malate</name>
        <dbReference type="ChEBI" id="CHEBI:15589"/>
    </ligand>
</feature>
<dbReference type="InterPro" id="IPR046346">
    <property type="entry name" value="Aminoacid_DH-like_N_sf"/>
</dbReference>
<dbReference type="AlphaFoldDB" id="A0A5N0VBW3"/>
<dbReference type="PANTHER" id="PTHR43237:SF4">
    <property type="entry name" value="NADP-DEPENDENT MALIC ENZYME"/>
    <property type="match status" value="1"/>
</dbReference>
<evidence type="ECO:0000256" key="2">
    <source>
        <dbReference type="ARBA" id="ARBA00023002"/>
    </source>
</evidence>
<dbReference type="GO" id="GO:0046872">
    <property type="term" value="F:metal ion binding"/>
    <property type="evidence" value="ECO:0007669"/>
    <property type="project" value="UniProtKB-KW"/>
</dbReference>
<name>A0A5N0VBW3_9PSEU</name>
<feature type="domain" description="Malic enzyme NAD-binding" evidence="6">
    <location>
        <begin position="165"/>
        <end position="385"/>
    </location>
</feature>
<dbReference type="SUPFAM" id="SSF51735">
    <property type="entry name" value="NAD(P)-binding Rossmann-fold domains"/>
    <property type="match status" value="1"/>
</dbReference>
<dbReference type="InterPro" id="IPR037062">
    <property type="entry name" value="Malic_N_dom_sf"/>
</dbReference>
<dbReference type="SMART" id="SM01274">
    <property type="entry name" value="malic"/>
    <property type="match status" value="1"/>
</dbReference>
<keyword evidence="5" id="KW-0479">Metal-binding</keyword>
<dbReference type="InterPro" id="IPR012302">
    <property type="entry name" value="Malic_NAD-bd"/>
</dbReference>
<dbReference type="OrthoDB" id="9805787at2"/>
<evidence type="ECO:0000313" key="9">
    <source>
        <dbReference type="Proteomes" id="UP000319769"/>
    </source>
</evidence>
<evidence type="ECO:0000256" key="4">
    <source>
        <dbReference type="PIRSR" id="PIRSR000106-2"/>
    </source>
</evidence>
<accession>A0A5N0VBW3</accession>
<proteinExistence type="inferred from homology"/>
<organism evidence="8 9">
    <name type="scientific">Amycolatopsis acidicola</name>
    <dbReference type="NCBI Taxonomy" id="2596893"/>
    <lineage>
        <taxon>Bacteria</taxon>
        <taxon>Bacillati</taxon>
        <taxon>Actinomycetota</taxon>
        <taxon>Actinomycetes</taxon>
        <taxon>Pseudonocardiales</taxon>
        <taxon>Pseudonocardiaceae</taxon>
        <taxon>Amycolatopsis</taxon>
    </lineage>
</organism>
<comment type="caution">
    <text evidence="8">The sequence shown here is derived from an EMBL/GenBank/DDBJ whole genome shotgun (WGS) entry which is preliminary data.</text>
</comment>
<keyword evidence="2" id="KW-0560">Oxidoreductase</keyword>
<dbReference type="InterPro" id="IPR051674">
    <property type="entry name" value="Malate_Decarboxylase"/>
</dbReference>
<dbReference type="Gene3D" id="3.40.50.10380">
    <property type="entry name" value="Malic enzyme, N-terminal domain"/>
    <property type="match status" value="1"/>
</dbReference>
<dbReference type="SUPFAM" id="SSF53223">
    <property type="entry name" value="Aminoacid dehydrogenase-like, N-terminal domain"/>
    <property type="match status" value="1"/>
</dbReference>
<dbReference type="InterPro" id="IPR012301">
    <property type="entry name" value="Malic_N_dom"/>
</dbReference>
<dbReference type="PIRSF" id="PIRSF000106">
    <property type="entry name" value="ME"/>
    <property type="match status" value="1"/>
</dbReference>
<dbReference type="GO" id="GO:0004470">
    <property type="term" value="F:malic enzyme activity"/>
    <property type="evidence" value="ECO:0007669"/>
    <property type="project" value="InterPro"/>
</dbReference>